<dbReference type="EMBL" id="KE651166">
    <property type="protein sequence ID" value="EEB05353.1"/>
    <property type="molecule type" value="Genomic_DNA"/>
</dbReference>
<dbReference type="Gene3D" id="3.40.50.300">
    <property type="entry name" value="P-loop containing nucleotide triphosphate hydrolases"/>
    <property type="match status" value="1"/>
</dbReference>
<keyword evidence="4" id="KW-0812">Transmembrane</keyword>
<evidence type="ECO:0000256" key="8">
    <source>
        <dbReference type="ARBA" id="ARBA00023134"/>
    </source>
</evidence>
<evidence type="ECO:0000256" key="5">
    <source>
        <dbReference type="ARBA" id="ARBA00022741"/>
    </source>
</evidence>
<gene>
    <name evidence="12" type="primary">srp102</name>
    <name evidence="11" type="ORF">SJAG_00360</name>
</gene>
<keyword evidence="8" id="KW-0342">GTP-binding</keyword>
<comment type="subcellular location">
    <subcellularLocation>
        <location evidence="1">Endoplasmic reticulum membrane</location>
        <topology evidence="1">Single-pass membrane protein</topology>
    </subcellularLocation>
</comment>
<dbReference type="InterPro" id="IPR027417">
    <property type="entry name" value="P-loop_NTPase"/>
</dbReference>
<evidence type="ECO:0000256" key="4">
    <source>
        <dbReference type="ARBA" id="ARBA00022692"/>
    </source>
</evidence>
<evidence type="ECO:0000256" key="9">
    <source>
        <dbReference type="ARBA" id="ARBA00023136"/>
    </source>
</evidence>
<dbReference type="OrthoDB" id="41266at2759"/>
<dbReference type="InterPro" id="IPR024156">
    <property type="entry name" value="Small_GTPase_ARF"/>
</dbReference>
<evidence type="ECO:0000313" key="11">
    <source>
        <dbReference type="EMBL" id="EEB05353.1"/>
    </source>
</evidence>
<dbReference type="STRING" id="402676.B6JVF2"/>
<evidence type="ECO:0000256" key="7">
    <source>
        <dbReference type="ARBA" id="ARBA00022989"/>
    </source>
</evidence>
<dbReference type="eggNOG" id="KOG0090">
    <property type="taxonomic scope" value="Eukaryota"/>
</dbReference>
<dbReference type="Pfam" id="PF09439">
    <property type="entry name" value="SRPRB"/>
    <property type="match status" value="1"/>
</dbReference>
<dbReference type="AlphaFoldDB" id="B6JVF2"/>
<dbReference type="OMA" id="CNKFDLF"/>
<evidence type="ECO:0000313" key="13">
    <source>
        <dbReference type="Proteomes" id="UP000001744"/>
    </source>
</evidence>
<evidence type="ECO:0000256" key="6">
    <source>
        <dbReference type="ARBA" id="ARBA00022824"/>
    </source>
</evidence>
<dbReference type="GeneID" id="7049507"/>
<dbReference type="JaponicusDB" id="SJAG_00360">
    <property type="gene designation" value="srp102"/>
</dbReference>
<evidence type="ECO:0000256" key="2">
    <source>
        <dbReference type="ARBA" id="ARBA00005619"/>
    </source>
</evidence>
<protein>
    <recommendedName>
        <fullName evidence="3">Signal recognition particle receptor subunit beta</fullName>
    </recommendedName>
</protein>
<dbReference type="VEuPathDB" id="FungiDB:SJAG_00360"/>
<dbReference type="GO" id="GO:0005525">
    <property type="term" value="F:GTP binding"/>
    <property type="evidence" value="ECO:0007669"/>
    <property type="project" value="UniProtKB-KW"/>
</dbReference>
<keyword evidence="10 11" id="KW-0675">Receptor</keyword>
<dbReference type="Proteomes" id="UP000001744">
    <property type="component" value="Unassembled WGS sequence"/>
</dbReference>
<comment type="similarity">
    <text evidence="2">Belongs to the SRP receptor beta subunit family.</text>
</comment>
<dbReference type="GO" id="GO:0005789">
    <property type="term" value="C:endoplasmic reticulum membrane"/>
    <property type="evidence" value="ECO:0007669"/>
    <property type="project" value="UniProtKB-SubCell"/>
</dbReference>
<keyword evidence="9" id="KW-0472">Membrane</keyword>
<keyword evidence="7" id="KW-1133">Transmembrane helix</keyword>
<name>B6JVF2_SCHJY</name>
<proteinExistence type="inferred from homology"/>
<keyword evidence="13" id="KW-1185">Reference proteome</keyword>
<evidence type="ECO:0000256" key="1">
    <source>
        <dbReference type="ARBA" id="ARBA00004389"/>
    </source>
</evidence>
<keyword evidence="5" id="KW-0547">Nucleotide-binding</keyword>
<evidence type="ECO:0000256" key="10">
    <source>
        <dbReference type="ARBA" id="ARBA00023170"/>
    </source>
</evidence>
<sequence>MIVQTVVLGLIITVFLLWRLRASNGKQKRKAVFLVGPAEAGKTSLFSQLVYGTAAPTVTSTAPNRGCWKSEDGELTIVDLPGHPKAQDMLKSEFNNNTLSPSAVVFVINSATIDRDVHSVALMYLNVLLECYKAKVHRVLIACNKFDLFTAVPANQAFKLLQNELDNIIKLQDAQVESISAQDERLWDSFLNSLDSFHVEAISGSATKGTGLDKWKAWIQFKLFHL</sequence>
<dbReference type="SUPFAM" id="SSF52540">
    <property type="entry name" value="P-loop containing nucleoside triphosphate hydrolases"/>
    <property type="match status" value="1"/>
</dbReference>
<dbReference type="RefSeq" id="XP_002171646.1">
    <property type="nucleotide sequence ID" value="XM_002171610.2"/>
</dbReference>
<evidence type="ECO:0000313" key="12">
    <source>
        <dbReference type="JaponicusDB" id="SJAG_00360"/>
    </source>
</evidence>
<evidence type="ECO:0000256" key="3">
    <source>
        <dbReference type="ARBA" id="ARBA00020256"/>
    </source>
</evidence>
<organism evidence="11 13">
    <name type="scientific">Schizosaccharomyces japonicus (strain yFS275 / FY16936)</name>
    <name type="common">Fission yeast</name>
    <dbReference type="NCBI Taxonomy" id="402676"/>
    <lineage>
        <taxon>Eukaryota</taxon>
        <taxon>Fungi</taxon>
        <taxon>Dikarya</taxon>
        <taxon>Ascomycota</taxon>
        <taxon>Taphrinomycotina</taxon>
        <taxon>Schizosaccharomycetes</taxon>
        <taxon>Schizosaccharomycetales</taxon>
        <taxon>Schizosaccharomycetaceae</taxon>
        <taxon>Schizosaccharomyces</taxon>
    </lineage>
</organism>
<reference evidence="11 13" key="1">
    <citation type="journal article" date="2011" name="Science">
        <title>Comparative functional genomics of the fission yeasts.</title>
        <authorList>
            <person name="Rhind N."/>
            <person name="Chen Z."/>
            <person name="Yassour M."/>
            <person name="Thompson D.A."/>
            <person name="Haas B.J."/>
            <person name="Habib N."/>
            <person name="Wapinski I."/>
            <person name="Roy S."/>
            <person name="Lin M.F."/>
            <person name="Heiman D.I."/>
            <person name="Young S.K."/>
            <person name="Furuya K."/>
            <person name="Guo Y."/>
            <person name="Pidoux A."/>
            <person name="Chen H.M."/>
            <person name="Robbertse B."/>
            <person name="Goldberg J.M."/>
            <person name="Aoki K."/>
            <person name="Bayne E.H."/>
            <person name="Berlin A.M."/>
            <person name="Desjardins C.A."/>
            <person name="Dobbs E."/>
            <person name="Dukaj L."/>
            <person name="Fan L."/>
            <person name="FitzGerald M.G."/>
            <person name="French C."/>
            <person name="Gujja S."/>
            <person name="Hansen K."/>
            <person name="Keifenheim D."/>
            <person name="Levin J.Z."/>
            <person name="Mosher R.A."/>
            <person name="Mueller C.A."/>
            <person name="Pfiffner J."/>
            <person name="Priest M."/>
            <person name="Russ C."/>
            <person name="Smialowska A."/>
            <person name="Swoboda P."/>
            <person name="Sykes S.M."/>
            <person name="Vaughn M."/>
            <person name="Vengrova S."/>
            <person name="Yoder R."/>
            <person name="Zeng Q."/>
            <person name="Allshire R."/>
            <person name="Baulcombe D."/>
            <person name="Birren B.W."/>
            <person name="Brown W."/>
            <person name="Ekwall K."/>
            <person name="Kellis M."/>
            <person name="Leatherwood J."/>
            <person name="Levin H."/>
            <person name="Margalit H."/>
            <person name="Martienssen R."/>
            <person name="Nieduszynski C.A."/>
            <person name="Spatafora J.W."/>
            <person name="Friedman N."/>
            <person name="Dalgaard J.Z."/>
            <person name="Baumann P."/>
            <person name="Niki H."/>
            <person name="Regev A."/>
            <person name="Nusbaum C."/>
        </authorList>
    </citation>
    <scope>NUCLEOTIDE SEQUENCE [LARGE SCALE GENOMIC DNA]</scope>
    <source>
        <strain evidence="13">yFS275 / FY16936</strain>
    </source>
</reference>
<accession>B6JVF2</accession>
<dbReference type="HOGENOM" id="CLU_091084_1_0_1"/>
<dbReference type="PANTHER" id="PTHR11711">
    <property type="entry name" value="ADP RIBOSYLATION FACTOR-RELATED"/>
    <property type="match status" value="1"/>
</dbReference>
<keyword evidence="6" id="KW-0256">Endoplasmic reticulum</keyword>
<dbReference type="InterPro" id="IPR019009">
    <property type="entry name" value="SRP_receptor_beta_su"/>
</dbReference>